<evidence type="ECO:0000313" key="2">
    <source>
        <dbReference type="EMBL" id="KAH3861584.1"/>
    </source>
</evidence>
<accession>A0A9D4RAZ9</accession>
<sequence length="61" mass="6752">AVVIVPSTNLENCLSSLVIQLLTKFGEDQMKFRDRQTDRPTDRQSDSYIAPITNGNGGINI</sequence>
<keyword evidence="3" id="KW-1185">Reference proteome</keyword>
<organism evidence="2 3">
    <name type="scientific">Dreissena polymorpha</name>
    <name type="common">Zebra mussel</name>
    <name type="synonym">Mytilus polymorpha</name>
    <dbReference type="NCBI Taxonomy" id="45954"/>
    <lineage>
        <taxon>Eukaryota</taxon>
        <taxon>Metazoa</taxon>
        <taxon>Spiralia</taxon>
        <taxon>Lophotrochozoa</taxon>
        <taxon>Mollusca</taxon>
        <taxon>Bivalvia</taxon>
        <taxon>Autobranchia</taxon>
        <taxon>Heteroconchia</taxon>
        <taxon>Euheterodonta</taxon>
        <taxon>Imparidentia</taxon>
        <taxon>Neoheterodontei</taxon>
        <taxon>Myida</taxon>
        <taxon>Dreissenoidea</taxon>
        <taxon>Dreissenidae</taxon>
        <taxon>Dreissena</taxon>
    </lineage>
</organism>
<comment type="caution">
    <text evidence="2">The sequence shown here is derived from an EMBL/GenBank/DDBJ whole genome shotgun (WGS) entry which is preliminary data.</text>
</comment>
<gene>
    <name evidence="2" type="ORF">DPMN_024516</name>
</gene>
<reference evidence="2" key="2">
    <citation type="submission" date="2020-11" db="EMBL/GenBank/DDBJ databases">
        <authorList>
            <person name="McCartney M.A."/>
            <person name="Auch B."/>
            <person name="Kono T."/>
            <person name="Mallez S."/>
            <person name="Becker A."/>
            <person name="Gohl D.M."/>
            <person name="Silverstein K.A.T."/>
            <person name="Koren S."/>
            <person name="Bechman K.B."/>
            <person name="Herman A."/>
            <person name="Abrahante J.E."/>
            <person name="Garbe J."/>
        </authorList>
    </citation>
    <scope>NUCLEOTIDE SEQUENCE</scope>
    <source>
        <strain evidence="2">Duluth1</strain>
        <tissue evidence="2">Whole animal</tissue>
    </source>
</reference>
<feature type="compositionally biased region" description="Basic and acidic residues" evidence="1">
    <location>
        <begin position="32"/>
        <end position="45"/>
    </location>
</feature>
<protein>
    <submittedName>
        <fullName evidence="2">Uncharacterized protein</fullName>
    </submittedName>
</protein>
<feature type="non-terminal residue" evidence="2">
    <location>
        <position position="61"/>
    </location>
</feature>
<dbReference type="Proteomes" id="UP000828390">
    <property type="component" value="Unassembled WGS sequence"/>
</dbReference>
<proteinExistence type="predicted"/>
<name>A0A9D4RAZ9_DREPO</name>
<dbReference type="EMBL" id="JAIWYP010000002">
    <property type="protein sequence ID" value="KAH3861584.1"/>
    <property type="molecule type" value="Genomic_DNA"/>
</dbReference>
<evidence type="ECO:0000313" key="3">
    <source>
        <dbReference type="Proteomes" id="UP000828390"/>
    </source>
</evidence>
<dbReference type="AlphaFoldDB" id="A0A9D4RAZ9"/>
<reference evidence="2" key="1">
    <citation type="journal article" date="2019" name="bioRxiv">
        <title>The Genome of the Zebra Mussel, Dreissena polymorpha: A Resource for Invasive Species Research.</title>
        <authorList>
            <person name="McCartney M.A."/>
            <person name="Auch B."/>
            <person name="Kono T."/>
            <person name="Mallez S."/>
            <person name="Zhang Y."/>
            <person name="Obille A."/>
            <person name="Becker A."/>
            <person name="Abrahante J.E."/>
            <person name="Garbe J."/>
            <person name="Badalamenti J.P."/>
            <person name="Herman A."/>
            <person name="Mangelson H."/>
            <person name="Liachko I."/>
            <person name="Sullivan S."/>
            <person name="Sone E.D."/>
            <person name="Koren S."/>
            <person name="Silverstein K.A.T."/>
            <person name="Beckman K.B."/>
            <person name="Gohl D.M."/>
        </authorList>
    </citation>
    <scope>NUCLEOTIDE SEQUENCE</scope>
    <source>
        <strain evidence="2">Duluth1</strain>
        <tissue evidence="2">Whole animal</tissue>
    </source>
</reference>
<evidence type="ECO:0000256" key="1">
    <source>
        <dbReference type="SAM" id="MobiDB-lite"/>
    </source>
</evidence>
<feature type="region of interest" description="Disordered" evidence="1">
    <location>
        <begin position="32"/>
        <end position="61"/>
    </location>
</feature>